<sequence>MSVPPVLAPYVARLAAYDVVGEPGVHIGMPSTRLTLVLAVDEPVDVGWHDGAARGRYWANVSGLHPAPAAIHHGRRQRGVFVELTVAGARALLGTPAAGLAGQMAEVAEVDPALRDLPERLSYADQAAWEGLVARALVGSLARHDVPGPRAEVCRALARLTGGASVADVADDVGFSRRHLGDLVRAEAGVSPQHWGRLARFERSHAQVRTGLPLVEVAVRCGYADQSHLTREWVAFAGCSPTEWRRRELPSVQDRAPDDPPG</sequence>
<feature type="domain" description="HTH araC/xylS-type" evidence="4">
    <location>
        <begin position="165"/>
        <end position="247"/>
    </location>
</feature>
<dbReference type="InterPro" id="IPR009057">
    <property type="entry name" value="Homeodomain-like_sf"/>
</dbReference>
<gene>
    <name evidence="5" type="ORF">ACFFRI_04240</name>
</gene>
<dbReference type="PROSITE" id="PS01124">
    <property type="entry name" value="HTH_ARAC_FAMILY_2"/>
    <property type="match status" value="1"/>
</dbReference>
<dbReference type="RefSeq" id="WP_140010500.1">
    <property type="nucleotide sequence ID" value="NZ_JBHMDG010000004.1"/>
</dbReference>
<comment type="caution">
    <text evidence="5">The sequence shown here is derived from an EMBL/GenBank/DDBJ whole genome shotgun (WGS) entry which is preliminary data.</text>
</comment>
<dbReference type="SMART" id="SM00342">
    <property type="entry name" value="HTH_ARAC"/>
    <property type="match status" value="1"/>
</dbReference>
<protein>
    <submittedName>
        <fullName evidence="5">Helix-turn-helix domain-containing protein</fullName>
    </submittedName>
</protein>
<dbReference type="SUPFAM" id="SSF46689">
    <property type="entry name" value="Homeodomain-like"/>
    <property type="match status" value="1"/>
</dbReference>
<evidence type="ECO:0000256" key="3">
    <source>
        <dbReference type="ARBA" id="ARBA00023163"/>
    </source>
</evidence>
<name>A0ABV5K6K6_9ACTN</name>
<organism evidence="5 6">
    <name type="scientific">Nocardioides plantarum</name>
    <dbReference type="NCBI Taxonomy" id="29299"/>
    <lineage>
        <taxon>Bacteria</taxon>
        <taxon>Bacillati</taxon>
        <taxon>Actinomycetota</taxon>
        <taxon>Actinomycetes</taxon>
        <taxon>Propionibacteriales</taxon>
        <taxon>Nocardioidaceae</taxon>
        <taxon>Nocardioides</taxon>
    </lineage>
</organism>
<dbReference type="InterPro" id="IPR018060">
    <property type="entry name" value="HTH_AraC"/>
</dbReference>
<evidence type="ECO:0000313" key="6">
    <source>
        <dbReference type="Proteomes" id="UP001589750"/>
    </source>
</evidence>
<keyword evidence="1" id="KW-0805">Transcription regulation</keyword>
<evidence type="ECO:0000313" key="5">
    <source>
        <dbReference type="EMBL" id="MFB9312246.1"/>
    </source>
</evidence>
<dbReference type="Proteomes" id="UP001589750">
    <property type="component" value="Unassembled WGS sequence"/>
</dbReference>
<dbReference type="Gene3D" id="1.10.10.60">
    <property type="entry name" value="Homeodomain-like"/>
    <property type="match status" value="1"/>
</dbReference>
<evidence type="ECO:0000259" key="4">
    <source>
        <dbReference type="PROSITE" id="PS01124"/>
    </source>
</evidence>
<keyword evidence="3" id="KW-0804">Transcription</keyword>
<reference evidence="5 6" key="1">
    <citation type="submission" date="2024-09" db="EMBL/GenBank/DDBJ databases">
        <authorList>
            <person name="Sun Q."/>
            <person name="Mori K."/>
        </authorList>
    </citation>
    <scope>NUCLEOTIDE SEQUENCE [LARGE SCALE GENOMIC DNA]</scope>
    <source>
        <strain evidence="5 6">JCM 9626</strain>
    </source>
</reference>
<dbReference type="PANTHER" id="PTHR46796:SF15">
    <property type="entry name" value="BLL1074 PROTEIN"/>
    <property type="match status" value="1"/>
</dbReference>
<keyword evidence="6" id="KW-1185">Reference proteome</keyword>
<dbReference type="InterPro" id="IPR050204">
    <property type="entry name" value="AraC_XylS_family_regulators"/>
</dbReference>
<keyword evidence="2" id="KW-0238">DNA-binding</keyword>
<accession>A0ABV5K6K6</accession>
<dbReference type="Pfam" id="PF12833">
    <property type="entry name" value="HTH_18"/>
    <property type="match status" value="1"/>
</dbReference>
<evidence type="ECO:0000256" key="2">
    <source>
        <dbReference type="ARBA" id="ARBA00023125"/>
    </source>
</evidence>
<proteinExistence type="predicted"/>
<evidence type="ECO:0000256" key="1">
    <source>
        <dbReference type="ARBA" id="ARBA00023015"/>
    </source>
</evidence>
<dbReference type="EMBL" id="JBHMDG010000004">
    <property type="protein sequence ID" value="MFB9312246.1"/>
    <property type="molecule type" value="Genomic_DNA"/>
</dbReference>
<dbReference type="PANTHER" id="PTHR46796">
    <property type="entry name" value="HTH-TYPE TRANSCRIPTIONAL ACTIVATOR RHAS-RELATED"/>
    <property type="match status" value="1"/>
</dbReference>